<dbReference type="PROSITE" id="PS00211">
    <property type="entry name" value="ABC_TRANSPORTER_1"/>
    <property type="match status" value="1"/>
</dbReference>
<gene>
    <name evidence="11" type="ORF">ELQ35_02035</name>
</gene>
<dbReference type="EMBL" id="RYZZ01000002">
    <property type="protein sequence ID" value="RUQ32436.1"/>
    <property type="molecule type" value="Genomic_DNA"/>
</dbReference>
<dbReference type="CDD" id="cd03215">
    <property type="entry name" value="ABC_Carb_Monos_II"/>
    <property type="match status" value="1"/>
</dbReference>
<dbReference type="PROSITE" id="PS50893">
    <property type="entry name" value="ABC_TRANSPORTER_2"/>
    <property type="match status" value="2"/>
</dbReference>
<feature type="domain" description="ABC transporter" evidence="10">
    <location>
        <begin position="262"/>
        <end position="505"/>
    </location>
</feature>
<organism evidence="11 12">
    <name type="scientific">Peribacillus cavernae</name>
    <dbReference type="NCBI Taxonomy" id="1674310"/>
    <lineage>
        <taxon>Bacteria</taxon>
        <taxon>Bacillati</taxon>
        <taxon>Bacillota</taxon>
        <taxon>Bacilli</taxon>
        <taxon>Bacillales</taxon>
        <taxon>Bacillaceae</taxon>
        <taxon>Peribacillus</taxon>
    </lineage>
</organism>
<evidence type="ECO:0000313" key="12">
    <source>
        <dbReference type="Proteomes" id="UP000267430"/>
    </source>
</evidence>
<keyword evidence="8" id="KW-1278">Translocase</keyword>
<dbReference type="PANTHER" id="PTHR43790">
    <property type="entry name" value="CARBOHYDRATE TRANSPORT ATP-BINDING PROTEIN MG119-RELATED"/>
    <property type="match status" value="1"/>
</dbReference>
<dbReference type="InterPro" id="IPR017871">
    <property type="entry name" value="ABC_transporter-like_CS"/>
</dbReference>
<reference evidence="11 12" key="1">
    <citation type="submission" date="2018-12" db="EMBL/GenBank/DDBJ databases">
        <title>Bacillus chawlae sp. nov., Bacillus glennii sp. nov., and Bacillus saganii sp. nov. Isolated from the Vehicle Assembly Building at Kennedy Space Center where the Viking Spacecraft were Assembled.</title>
        <authorList>
            <person name="Seuylemezian A."/>
            <person name="Vaishampayan P."/>
        </authorList>
    </citation>
    <scope>NUCLEOTIDE SEQUENCE [LARGE SCALE GENOMIC DNA]</scope>
    <source>
        <strain evidence="11 12">L5</strain>
    </source>
</reference>
<dbReference type="GO" id="GO:0005524">
    <property type="term" value="F:ATP binding"/>
    <property type="evidence" value="ECO:0007669"/>
    <property type="project" value="UniProtKB-KW"/>
</dbReference>
<evidence type="ECO:0000256" key="2">
    <source>
        <dbReference type="ARBA" id="ARBA00022448"/>
    </source>
</evidence>
<evidence type="ECO:0000259" key="10">
    <source>
        <dbReference type="PROSITE" id="PS50893"/>
    </source>
</evidence>
<keyword evidence="5" id="KW-0677">Repeat</keyword>
<accession>A0A3S0VTP8</accession>
<keyword evidence="9" id="KW-0472">Membrane</keyword>
<evidence type="ECO:0000256" key="5">
    <source>
        <dbReference type="ARBA" id="ARBA00022737"/>
    </source>
</evidence>
<evidence type="ECO:0000256" key="9">
    <source>
        <dbReference type="ARBA" id="ARBA00023136"/>
    </source>
</evidence>
<dbReference type="FunFam" id="3.40.50.300:FF:000127">
    <property type="entry name" value="Ribose import ATP-binding protein RbsA"/>
    <property type="match status" value="1"/>
</dbReference>
<evidence type="ECO:0000313" key="11">
    <source>
        <dbReference type="EMBL" id="RUQ32436.1"/>
    </source>
</evidence>
<dbReference type="AlphaFoldDB" id="A0A3S0VTP8"/>
<keyword evidence="2" id="KW-0813">Transport</keyword>
<dbReference type="InterPro" id="IPR003439">
    <property type="entry name" value="ABC_transporter-like_ATP-bd"/>
</dbReference>
<dbReference type="Pfam" id="PF00005">
    <property type="entry name" value="ABC_tran"/>
    <property type="match status" value="2"/>
</dbReference>
<dbReference type="Gene3D" id="3.40.50.300">
    <property type="entry name" value="P-loop containing nucleotide triphosphate hydrolases"/>
    <property type="match status" value="2"/>
</dbReference>
<dbReference type="GO" id="GO:0016887">
    <property type="term" value="F:ATP hydrolysis activity"/>
    <property type="evidence" value="ECO:0007669"/>
    <property type="project" value="InterPro"/>
</dbReference>
<keyword evidence="3" id="KW-1003">Cell membrane</keyword>
<evidence type="ECO:0000256" key="6">
    <source>
        <dbReference type="ARBA" id="ARBA00022741"/>
    </source>
</evidence>
<evidence type="ECO:0000256" key="4">
    <source>
        <dbReference type="ARBA" id="ARBA00022597"/>
    </source>
</evidence>
<dbReference type="SMART" id="SM00382">
    <property type="entry name" value="AAA"/>
    <property type="match status" value="2"/>
</dbReference>
<keyword evidence="4" id="KW-0762">Sugar transport</keyword>
<dbReference type="Proteomes" id="UP000267430">
    <property type="component" value="Unassembled WGS sequence"/>
</dbReference>
<comment type="subcellular location">
    <subcellularLocation>
        <location evidence="1">Cell membrane</location>
        <topology evidence="1">Peripheral membrane protein</topology>
    </subcellularLocation>
</comment>
<dbReference type="InterPro" id="IPR003593">
    <property type="entry name" value="AAA+_ATPase"/>
</dbReference>
<dbReference type="InterPro" id="IPR050107">
    <property type="entry name" value="ABC_carbohydrate_import_ATPase"/>
</dbReference>
<evidence type="ECO:0000256" key="7">
    <source>
        <dbReference type="ARBA" id="ARBA00022840"/>
    </source>
</evidence>
<name>A0A3S0VTP8_9BACI</name>
<evidence type="ECO:0000256" key="3">
    <source>
        <dbReference type="ARBA" id="ARBA00022475"/>
    </source>
</evidence>
<protein>
    <submittedName>
        <fullName evidence="11">Sugar ABC transporter ATP-binding protein</fullName>
    </submittedName>
</protein>
<feature type="domain" description="ABC transporter" evidence="10">
    <location>
        <begin position="17"/>
        <end position="252"/>
    </location>
</feature>
<evidence type="ECO:0000256" key="8">
    <source>
        <dbReference type="ARBA" id="ARBA00022967"/>
    </source>
</evidence>
<dbReference type="CDD" id="cd03216">
    <property type="entry name" value="ABC_Carb_Monos_I"/>
    <property type="match status" value="1"/>
</dbReference>
<proteinExistence type="predicted"/>
<dbReference type="SUPFAM" id="SSF52540">
    <property type="entry name" value="P-loop containing nucleoside triphosphate hydrolases"/>
    <property type="match status" value="2"/>
</dbReference>
<dbReference type="PANTHER" id="PTHR43790:SF3">
    <property type="entry name" value="D-ALLOSE IMPORT ATP-BINDING PROTEIN ALSA-RELATED"/>
    <property type="match status" value="1"/>
</dbReference>
<comment type="caution">
    <text evidence="11">The sequence shown here is derived from an EMBL/GenBank/DDBJ whole genome shotgun (WGS) entry which is preliminary data.</text>
</comment>
<sequence length="508" mass="55624">MIVTDSGLKRGDNVSLLKANNIHKRFQGVVALEGVNFELKSGEVHALLGANGAGKSTLIKIVSGYHAADEGEILVNEVKIPFNDPKASHKAGIATIHQEHNLIPHMSVVDNVMLGQWIGRYGVVSEEECRKKALNAINRVVPGLDLDLYGHQLTPAEGQLVEIARALSEEAKILIMDEPTTSLSPREIERLFNVMRDLKSQGIGIIFVSHWLEEIFEICDCVTVFRDGRYVGSEDIKNLDENTIIRMMVNTDVPELSPQKRNPGKEILKVRNLCKDGVLQNISFDLHEGEILTIGGLVGAGRTELARCIFGVDDYDSGEVLIDNIPIPKNSPRAAVKVGIGFVPEDRKGQGLARNLTVRENFTLSLLDKVTHLGFISKTSELDISNEQSAALKVKAPSMEANIMTLSGGNAQKVVIGRWLARKPRVLILDEPTKGVDVGAKAEIHRLIGEFAESGMAVLLITSEMPEVLLLSDRVLVMREGRISGKLNRSEVSPESVISFATAEEVVY</sequence>
<evidence type="ECO:0000256" key="1">
    <source>
        <dbReference type="ARBA" id="ARBA00004202"/>
    </source>
</evidence>
<dbReference type="OrthoDB" id="9771863at2"/>
<keyword evidence="7 11" id="KW-0067">ATP-binding</keyword>
<dbReference type="InterPro" id="IPR027417">
    <property type="entry name" value="P-loop_NTPase"/>
</dbReference>
<keyword evidence="12" id="KW-1185">Reference proteome</keyword>
<dbReference type="GO" id="GO:0005886">
    <property type="term" value="C:plasma membrane"/>
    <property type="evidence" value="ECO:0007669"/>
    <property type="project" value="UniProtKB-SubCell"/>
</dbReference>
<keyword evidence="6" id="KW-0547">Nucleotide-binding</keyword>